<dbReference type="Gene3D" id="3.40.30.10">
    <property type="entry name" value="Glutaredoxin"/>
    <property type="match status" value="1"/>
</dbReference>
<dbReference type="Pfam" id="PF13417">
    <property type="entry name" value="GST_N_3"/>
    <property type="match status" value="1"/>
</dbReference>
<proteinExistence type="predicted"/>
<name>A0ABW2A1Z0_9GAMM</name>
<comment type="caution">
    <text evidence="2">The sequence shown here is derived from an EMBL/GenBank/DDBJ whole genome shotgun (WGS) entry which is preliminary data.</text>
</comment>
<feature type="domain" description="GST N-terminal" evidence="1">
    <location>
        <begin position="1"/>
        <end position="81"/>
    </location>
</feature>
<dbReference type="InterPro" id="IPR036249">
    <property type="entry name" value="Thioredoxin-like_sf"/>
</dbReference>
<keyword evidence="3" id="KW-1185">Reference proteome</keyword>
<dbReference type="InterPro" id="IPR004045">
    <property type="entry name" value="Glutathione_S-Trfase_N"/>
</dbReference>
<dbReference type="SUPFAM" id="SSF47616">
    <property type="entry name" value="GST C-terminal domain-like"/>
    <property type="match status" value="1"/>
</dbReference>
<dbReference type="PROSITE" id="PS50404">
    <property type="entry name" value="GST_NTER"/>
    <property type="match status" value="1"/>
</dbReference>
<dbReference type="Gene3D" id="1.20.1050.10">
    <property type="match status" value="1"/>
</dbReference>
<evidence type="ECO:0000259" key="1">
    <source>
        <dbReference type="PROSITE" id="PS50404"/>
    </source>
</evidence>
<reference evidence="3" key="1">
    <citation type="journal article" date="2019" name="Int. J. Syst. Evol. Microbiol.">
        <title>The Global Catalogue of Microorganisms (GCM) 10K type strain sequencing project: providing services to taxonomists for standard genome sequencing and annotation.</title>
        <authorList>
            <consortium name="The Broad Institute Genomics Platform"/>
            <consortium name="The Broad Institute Genome Sequencing Center for Infectious Disease"/>
            <person name="Wu L."/>
            <person name="Ma J."/>
        </authorList>
    </citation>
    <scope>NUCLEOTIDE SEQUENCE [LARGE SCALE GENOMIC DNA]</scope>
    <source>
        <strain evidence="3">NBRC 111756</strain>
    </source>
</reference>
<gene>
    <name evidence="2" type="ORF">ACFQDL_15330</name>
</gene>
<dbReference type="Proteomes" id="UP001596422">
    <property type="component" value="Unassembled WGS sequence"/>
</dbReference>
<dbReference type="InterPro" id="IPR050983">
    <property type="entry name" value="GST_Omega/HSP26"/>
</dbReference>
<dbReference type="PANTHER" id="PTHR43968:SF6">
    <property type="entry name" value="GLUTATHIONE S-TRANSFERASE OMEGA"/>
    <property type="match status" value="1"/>
</dbReference>
<organism evidence="2 3">
    <name type="scientific">Marinobacterium aestuariivivens</name>
    <dbReference type="NCBI Taxonomy" id="1698799"/>
    <lineage>
        <taxon>Bacteria</taxon>
        <taxon>Pseudomonadati</taxon>
        <taxon>Pseudomonadota</taxon>
        <taxon>Gammaproteobacteria</taxon>
        <taxon>Oceanospirillales</taxon>
        <taxon>Oceanospirillaceae</taxon>
        <taxon>Marinobacterium</taxon>
    </lineage>
</organism>
<dbReference type="RefSeq" id="WP_379909807.1">
    <property type="nucleotide sequence ID" value="NZ_JBHSWE010000001.1"/>
</dbReference>
<dbReference type="InterPro" id="IPR036282">
    <property type="entry name" value="Glutathione-S-Trfase_C_sf"/>
</dbReference>
<sequence length="198" mass="22147">MMILYSAPRSPYARKVRMALLELDLGERVEIRSVNPFDNQPDHLATNPLARVPALQLPDGTRLCDSRLILDYLDETFAAATDPGHRDWAQRNRIVLAEGVMDAACGLVSEERRPREVRHEAAAWRLEDVLSRALLALEASSQALSAELAGRLEITLCCTLGYMDFRLSAIAWRAICPTLADWFGSFSQRPSAQRTAPR</sequence>
<dbReference type="SUPFAM" id="SSF52833">
    <property type="entry name" value="Thioredoxin-like"/>
    <property type="match status" value="1"/>
</dbReference>
<dbReference type="PANTHER" id="PTHR43968">
    <property type="match status" value="1"/>
</dbReference>
<accession>A0ABW2A1Z0</accession>
<dbReference type="EMBL" id="JBHSWE010000001">
    <property type="protein sequence ID" value="MFC6671294.1"/>
    <property type="molecule type" value="Genomic_DNA"/>
</dbReference>
<evidence type="ECO:0000313" key="3">
    <source>
        <dbReference type="Proteomes" id="UP001596422"/>
    </source>
</evidence>
<evidence type="ECO:0000313" key="2">
    <source>
        <dbReference type="EMBL" id="MFC6671294.1"/>
    </source>
</evidence>
<protein>
    <submittedName>
        <fullName evidence="2">Glutathione S-transferase family protein</fullName>
    </submittedName>
</protein>